<evidence type="ECO:0000313" key="4">
    <source>
        <dbReference type="Proteomes" id="UP000036513"/>
    </source>
</evidence>
<comment type="caution">
    <text evidence="3">The sequence shown here is derived from an EMBL/GenBank/DDBJ whole genome shotgun (WGS) entry which is preliminary data.</text>
</comment>
<dbReference type="Pfam" id="PF12728">
    <property type="entry name" value="HTH_17"/>
    <property type="match status" value="1"/>
</dbReference>
<name>A0A0J6V8E6_9MYCO</name>
<protein>
    <submittedName>
        <fullName evidence="3">Helix-turn-helix domain protein</fullName>
    </submittedName>
</protein>
<accession>A0A0J6V8E6</accession>
<dbReference type="NCBIfam" id="TIGR01764">
    <property type="entry name" value="excise"/>
    <property type="match status" value="1"/>
</dbReference>
<evidence type="ECO:0000313" key="3">
    <source>
        <dbReference type="EMBL" id="KMO67105.1"/>
    </source>
</evidence>
<dbReference type="InterPro" id="IPR041657">
    <property type="entry name" value="HTH_17"/>
</dbReference>
<gene>
    <name evidence="3" type="ORF">MCHLDSM_06354</name>
</gene>
<proteinExistence type="predicted"/>
<dbReference type="SUPFAM" id="SSF46955">
    <property type="entry name" value="Putative DNA-binding domain"/>
    <property type="match status" value="1"/>
</dbReference>
<reference evidence="3 4" key="1">
    <citation type="journal article" date="2015" name="Genome Biol. Evol.">
        <title>Characterization of Three Mycobacterium spp. with Potential Use in Bioremediation by Genome Sequencing and Comparative Genomics.</title>
        <authorList>
            <person name="Das S."/>
            <person name="Pettersson B.M."/>
            <person name="Behra P.R."/>
            <person name="Ramesh M."/>
            <person name="Dasgupta S."/>
            <person name="Bhattacharya A."/>
            <person name="Kirsebom L.A."/>
        </authorList>
    </citation>
    <scope>NUCLEOTIDE SEQUENCE [LARGE SCALE GENOMIC DNA]</scope>
    <source>
        <strain evidence="3 4">DSM 43826</strain>
    </source>
</reference>
<evidence type="ECO:0000259" key="2">
    <source>
        <dbReference type="Pfam" id="PF12728"/>
    </source>
</evidence>
<sequence>MLKKSGAKPAKANTKSGKFSLRNATMPKRQLISTTKAAALLNVSPNTVRSFIAAGTFKAYKVGRLVKVDAAEIDAYLDRVSSK</sequence>
<feature type="domain" description="Helix-turn-helix" evidence="2">
    <location>
        <begin position="32"/>
        <end position="79"/>
    </location>
</feature>
<dbReference type="InterPro" id="IPR009061">
    <property type="entry name" value="DNA-bd_dom_put_sf"/>
</dbReference>
<dbReference type="GO" id="GO:0003677">
    <property type="term" value="F:DNA binding"/>
    <property type="evidence" value="ECO:0007669"/>
    <property type="project" value="InterPro"/>
</dbReference>
<keyword evidence="4" id="KW-1185">Reference proteome</keyword>
<organism evidence="3 4">
    <name type="scientific">Mycolicibacterium chlorophenolicum</name>
    <dbReference type="NCBI Taxonomy" id="37916"/>
    <lineage>
        <taxon>Bacteria</taxon>
        <taxon>Bacillati</taxon>
        <taxon>Actinomycetota</taxon>
        <taxon>Actinomycetes</taxon>
        <taxon>Mycobacteriales</taxon>
        <taxon>Mycobacteriaceae</taxon>
        <taxon>Mycolicibacterium</taxon>
    </lineage>
</organism>
<dbReference type="SMR" id="A0A0J6V8E6"/>
<feature type="region of interest" description="Disordered" evidence="1">
    <location>
        <begin position="1"/>
        <end position="24"/>
    </location>
</feature>
<evidence type="ECO:0000256" key="1">
    <source>
        <dbReference type="SAM" id="MobiDB-lite"/>
    </source>
</evidence>
<dbReference type="PATRIC" id="fig|37916.4.peg.6371"/>
<dbReference type="EMBL" id="JYNL01000069">
    <property type="protein sequence ID" value="KMO67105.1"/>
    <property type="molecule type" value="Genomic_DNA"/>
</dbReference>
<dbReference type="Proteomes" id="UP000036513">
    <property type="component" value="Unassembled WGS sequence"/>
</dbReference>
<dbReference type="AlphaFoldDB" id="A0A0J6V8E6"/>
<dbReference type="InterPro" id="IPR010093">
    <property type="entry name" value="SinI_DNA-bd"/>
</dbReference>